<organism evidence="3 4">
    <name type="scientific">Paenibacillus elgii</name>
    <dbReference type="NCBI Taxonomy" id="189691"/>
    <lineage>
        <taxon>Bacteria</taxon>
        <taxon>Bacillati</taxon>
        <taxon>Bacillota</taxon>
        <taxon>Bacilli</taxon>
        <taxon>Bacillales</taxon>
        <taxon>Paenibacillaceae</taxon>
        <taxon>Paenibacillus</taxon>
    </lineage>
</organism>
<reference evidence="4" key="1">
    <citation type="submission" date="2016-01" db="EMBL/GenBank/DDBJ databases">
        <title>Draft genome of Chromobacterium sp. F49.</title>
        <authorList>
            <person name="Hong K.W."/>
        </authorList>
    </citation>
    <scope>NUCLEOTIDE SEQUENCE [LARGE SCALE GENOMIC DNA]</scope>
    <source>
        <strain evidence="4">M63</strain>
    </source>
</reference>
<evidence type="ECO:0000313" key="4">
    <source>
        <dbReference type="Proteomes" id="UP000076563"/>
    </source>
</evidence>
<dbReference type="AlphaFoldDB" id="A0A161RZE8"/>
<dbReference type="eggNOG" id="COG3314">
    <property type="taxonomic scope" value="Bacteria"/>
</dbReference>
<feature type="transmembrane region" description="Helical" evidence="1">
    <location>
        <begin position="266"/>
        <end position="284"/>
    </location>
</feature>
<dbReference type="NCBIfam" id="TIGR02871">
    <property type="entry name" value="spore_ylbJ"/>
    <property type="match status" value="1"/>
</dbReference>
<feature type="transmembrane region" description="Helical" evidence="1">
    <location>
        <begin position="90"/>
        <end position="112"/>
    </location>
</feature>
<feature type="transmembrane region" description="Helical" evidence="1">
    <location>
        <begin position="132"/>
        <end position="153"/>
    </location>
</feature>
<dbReference type="STRING" id="1007103.GCA_000213315_04249"/>
<dbReference type="EMBL" id="LQRA01000065">
    <property type="protein sequence ID" value="KZE77109.1"/>
    <property type="molecule type" value="Genomic_DNA"/>
</dbReference>
<evidence type="ECO:0000259" key="2">
    <source>
        <dbReference type="Pfam" id="PF07670"/>
    </source>
</evidence>
<dbReference type="InterPro" id="IPR011642">
    <property type="entry name" value="Gate_dom"/>
</dbReference>
<accession>A0A161RZE8</accession>
<evidence type="ECO:0000313" key="3">
    <source>
        <dbReference type="EMBL" id="KZE77109.1"/>
    </source>
</evidence>
<keyword evidence="1" id="KW-1133">Transmembrane helix</keyword>
<feature type="transmembrane region" description="Helical" evidence="1">
    <location>
        <begin position="233"/>
        <end position="254"/>
    </location>
</feature>
<keyword evidence="1" id="KW-0812">Transmembrane</keyword>
<feature type="domain" description="Nucleoside transporter/FeoB GTPase Gate" evidence="2">
    <location>
        <begin position="55"/>
        <end position="119"/>
    </location>
</feature>
<sequence>MTGLSRKEVVPLLGKRISVHVAASLAVLLACLMLAFPAEAFQASLKGLSIWWDVLFPALFPFFVIAEIMLGLGIVHFFGMLLDPMMRPIFRIPGIGGFVMAMGFASGYPIGARLTSQLWTQRLVNREEGERLVAFTTSSDPIFLIGAVAVGFFHDAALAGVLAAAHYGSALLIGFLMRFHGKPGKHADEYRQPAFASLLEASPGQPLWRRAFETMHHARMNDGRTLGTMLQQALASGLSMIFVIGGLVVFFSVVMEVMASAKVMSLFYAAIESVLGVFGLPLPLAEAVASGFFEVTLGAKAAGAAAGVPLVYQVAIAAWVLSWGGLSVHAQIISLLHHTNLRYAPFVAARFVHGLLAAGLVMVLWQPLAPYHAELAAFFPKPDMTRPLETLAQHTLPAAGLTFAAVLGASLLLSFCFLIGKRCMKRIRS</sequence>
<keyword evidence="1" id="KW-0472">Membrane</keyword>
<feature type="transmembrane region" description="Helical" evidence="1">
    <location>
        <begin position="304"/>
        <end position="326"/>
    </location>
</feature>
<name>A0A161RZE8_9BACL</name>
<evidence type="ECO:0000256" key="1">
    <source>
        <dbReference type="SAM" id="Phobius"/>
    </source>
</evidence>
<gene>
    <name evidence="3" type="ORF">AV654_22750</name>
</gene>
<dbReference type="InterPro" id="IPR014226">
    <property type="entry name" value="Spore_IM_YlbJ"/>
</dbReference>
<feature type="transmembrane region" description="Helical" evidence="1">
    <location>
        <begin position="50"/>
        <end position="78"/>
    </location>
</feature>
<feature type="transmembrane region" description="Helical" evidence="1">
    <location>
        <begin position="347"/>
        <end position="365"/>
    </location>
</feature>
<dbReference type="PROSITE" id="PS51257">
    <property type="entry name" value="PROKAR_LIPOPROTEIN"/>
    <property type="match status" value="1"/>
</dbReference>
<keyword evidence="4" id="KW-1185">Reference proteome</keyword>
<proteinExistence type="predicted"/>
<feature type="transmembrane region" description="Helical" evidence="1">
    <location>
        <begin position="160"/>
        <end position="179"/>
    </location>
</feature>
<feature type="transmembrane region" description="Helical" evidence="1">
    <location>
        <begin position="398"/>
        <end position="420"/>
    </location>
</feature>
<protein>
    <submittedName>
        <fullName evidence="3">Sporulation integral membrane protein YlbJ</fullName>
    </submittedName>
</protein>
<comment type="caution">
    <text evidence="3">The sequence shown here is derived from an EMBL/GenBank/DDBJ whole genome shotgun (WGS) entry which is preliminary data.</text>
</comment>
<dbReference type="Pfam" id="PF07670">
    <property type="entry name" value="Gate"/>
    <property type="match status" value="1"/>
</dbReference>
<dbReference type="Proteomes" id="UP000076563">
    <property type="component" value="Unassembled WGS sequence"/>
</dbReference>